<sequence>MNQSDHFAPYNAPMYRDDPFAPWHDPMATEEDYEWYKRENNIRD</sequence>
<dbReference type="EMBL" id="LAZR01004591">
    <property type="protein sequence ID" value="KKN07253.1"/>
    <property type="molecule type" value="Genomic_DNA"/>
</dbReference>
<comment type="caution">
    <text evidence="1">The sequence shown here is derived from an EMBL/GenBank/DDBJ whole genome shotgun (WGS) entry which is preliminary data.</text>
</comment>
<gene>
    <name evidence="1" type="ORF">LCGC14_1068930</name>
</gene>
<accession>A0A0F9QPM5</accession>
<reference evidence="1" key="1">
    <citation type="journal article" date="2015" name="Nature">
        <title>Complex archaea that bridge the gap between prokaryotes and eukaryotes.</title>
        <authorList>
            <person name="Spang A."/>
            <person name="Saw J.H."/>
            <person name="Jorgensen S.L."/>
            <person name="Zaremba-Niedzwiedzka K."/>
            <person name="Martijn J."/>
            <person name="Lind A.E."/>
            <person name="van Eijk R."/>
            <person name="Schleper C."/>
            <person name="Guy L."/>
            <person name="Ettema T.J."/>
        </authorList>
    </citation>
    <scope>NUCLEOTIDE SEQUENCE</scope>
</reference>
<organism evidence="1">
    <name type="scientific">marine sediment metagenome</name>
    <dbReference type="NCBI Taxonomy" id="412755"/>
    <lineage>
        <taxon>unclassified sequences</taxon>
        <taxon>metagenomes</taxon>
        <taxon>ecological metagenomes</taxon>
    </lineage>
</organism>
<evidence type="ECO:0000313" key="1">
    <source>
        <dbReference type="EMBL" id="KKN07253.1"/>
    </source>
</evidence>
<protein>
    <submittedName>
        <fullName evidence="1">Uncharacterized protein</fullName>
    </submittedName>
</protein>
<name>A0A0F9QPM5_9ZZZZ</name>
<proteinExistence type="predicted"/>
<dbReference type="AlphaFoldDB" id="A0A0F9QPM5"/>